<protein>
    <recommendedName>
        <fullName evidence="1">Glycosyltransferase 2-like domain-containing protein</fullName>
    </recommendedName>
</protein>
<dbReference type="PANTHER" id="PTHR22916">
    <property type="entry name" value="GLYCOSYLTRANSFERASE"/>
    <property type="match status" value="1"/>
</dbReference>
<dbReference type="GO" id="GO:0016758">
    <property type="term" value="F:hexosyltransferase activity"/>
    <property type="evidence" value="ECO:0007669"/>
    <property type="project" value="UniProtKB-ARBA"/>
</dbReference>
<dbReference type="CDD" id="cd00761">
    <property type="entry name" value="Glyco_tranf_GTA_type"/>
    <property type="match status" value="1"/>
</dbReference>
<feature type="domain" description="Glycosyltransferase 2-like" evidence="1">
    <location>
        <begin position="6"/>
        <end position="130"/>
    </location>
</feature>
<dbReference type="Gene3D" id="3.90.550.10">
    <property type="entry name" value="Spore Coat Polysaccharide Biosynthesis Protein SpsA, Chain A"/>
    <property type="match status" value="1"/>
</dbReference>
<dbReference type="InterPro" id="IPR029044">
    <property type="entry name" value="Nucleotide-diphossugar_trans"/>
</dbReference>
<sequence>MSITVSLIVPVYNGGKFAAGLCRHFAGLHKAVEGIEFIVVNDGSTDDTSAQFRQFFNEHPELQAQLIDTPNGGVSRARNIGLSKVRGEYVMFMDHDDNIDPPLLTGLVEKMKRSDADMLQFNVDTRYPANEDEVIGLADYMDRYPFWSCVWSYIYKRSLLEKAGLKFIEGMKYLEDGVFLTEYFLQCQTVIASNTVVYDYVDNPESAMRSKRTPEQTKKYLDDIGLAVREYTRLLATPGQPPKVVRRLLEIRDSFQFIHLVSMLKSGVSTDELFRRLEENGYDFRMAGYPSKFNRRRDVRLLCHVFRSRLLLKLLAASKIMAKD</sequence>
<evidence type="ECO:0000313" key="3">
    <source>
        <dbReference type="Proteomes" id="UP000234767"/>
    </source>
</evidence>
<accession>A0A2I1XCN3</accession>
<evidence type="ECO:0000259" key="1">
    <source>
        <dbReference type="Pfam" id="PF00535"/>
    </source>
</evidence>
<evidence type="ECO:0000313" key="2">
    <source>
        <dbReference type="EMBL" id="PLA40384.1"/>
    </source>
</evidence>
<comment type="caution">
    <text evidence="2">The sequence shown here is derived from an EMBL/GenBank/DDBJ whole genome shotgun (WGS) entry which is preliminary data.</text>
</comment>
<dbReference type="EMBL" id="PKJO01000005">
    <property type="protein sequence ID" value="PLA40384.1"/>
    <property type="molecule type" value="Genomic_DNA"/>
</dbReference>
<dbReference type="Pfam" id="PF00535">
    <property type="entry name" value="Glycos_transf_2"/>
    <property type="match status" value="1"/>
</dbReference>
<reference evidence="2 3" key="1">
    <citation type="submission" date="2017-12" db="EMBL/GenBank/DDBJ databases">
        <title>Phylogenetic diversity of female urinary microbiome.</title>
        <authorList>
            <person name="Thomas-White K."/>
            <person name="Wolfe A.J."/>
        </authorList>
    </citation>
    <scope>NUCLEOTIDE SEQUENCE [LARGE SCALE GENOMIC DNA]</scope>
    <source>
        <strain evidence="2 3">UMB0321</strain>
    </source>
</reference>
<organism evidence="2 3">
    <name type="scientific">Neisseria sicca</name>
    <dbReference type="NCBI Taxonomy" id="490"/>
    <lineage>
        <taxon>Bacteria</taxon>
        <taxon>Pseudomonadati</taxon>
        <taxon>Pseudomonadota</taxon>
        <taxon>Betaproteobacteria</taxon>
        <taxon>Neisseriales</taxon>
        <taxon>Neisseriaceae</taxon>
        <taxon>Neisseria</taxon>
    </lineage>
</organism>
<dbReference type="RefSeq" id="WP_101810187.1">
    <property type="nucleotide sequence ID" value="NZ_PKJO01000005.1"/>
</dbReference>
<gene>
    <name evidence="2" type="ORF">CYK00_05420</name>
</gene>
<proteinExistence type="predicted"/>
<dbReference type="InterPro" id="IPR001173">
    <property type="entry name" value="Glyco_trans_2-like"/>
</dbReference>
<dbReference type="AlphaFoldDB" id="A0A2I1XCN3"/>
<name>A0A2I1XCN3_NEISI</name>
<dbReference type="SUPFAM" id="SSF53448">
    <property type="entry name" value="Nucleotide-diphospho-sugar transferases"/>
    <property type="match status" value="1"/>
</dbReference>
<dbReference type="Proteomes" id="UP000234767">
    <property type="component" value="Unassembled WGS sequence"/>
</dbReference>